<accession>A0A1V9GCH0</accession>
<dbReference type="STRING" id="550983.A4R26_00805"/>
<organism evidence="1 2">
    <name type="scientific">Niastella populi</name>
    <dbReference type="NCBI Taxonomy" id="550983"/>
    <lineage>
        <taxon>Bacteria</taxon>
        <taxon>Pseudomonadati</taxon>
        <taxon>Bacteroidota</taxon>
        <taxon>Chitinophagia</taxon>
        <taxon>Chitinophagales</taxon>
        <taxon>Chitinophagaceae</taxon>
        <taxon>Niastella</taxon>
    </lineage>
</organism>
<dbReference type="Gene3D" id="1.25.40.390">
    <property type="match status" value="1"/>
</dbReference>
<reference evidence="2" key="1">
    <citation type="submission" date="2016-04" db="EMBL/GenBank/DDBJ databases">
        <authorList>
            <person name="Chen L."/>
            <person name="Zhuang W."/>
            <person name="Wang G."/>
        </authorList>
    </citation>
    <scope>NUCLEOTIDE SEQUENCE [LARGE SCALE GENOMIC DNA]</scope>
    <source>
        <strain evidence="2">208</strain>
    </source>
</reference>
<evidence type="ECO:0000313" key="2">
    <source>
        <dbReference type="Proteomes" id="UP000192276"/>
    </source>
</evidence>
<dbReference type="PROSITE" id="PS51257">
    <property type="entry name" value="PROKAR_LIPOPROTEIN"/>
    <property type="match status" value="1"/>
</dbReference>
<dbReference type="RefSeq" id="WP_081158663.1">
    <property type="nucleotide sequence ID" value="NZ_LWBP01000001.1"/>
</dbReference>
<gene>
    <name evidence="1" type="ORF">A4R26_00805</name>
</gene>
<dbReference type="AlphaFoldDB" id="A0A1V9GCH0"/>
<keyword evidence="2" id="KW-1185">Reference proteome</keyword>
<name>A0A1V9GCH0_9BACT</name>
<evidence type="ECO:0008006" key="3">
    <source>
        <dbReference type="Google" id="ProtNLM"/>
    </source>
</evidence>
<dbReference type="EMBL" id="LWBP01000001">
    <property type="protein sequence ID" value="OQP68381.1"/>
    <property type="molecule type" value="Genomic_DNA"/>
</dbReference>
<dbReference type="InterPro" id="IPR041662">
    <property type="entry name" value="SusD-like_2"/>
</dbReference>
<proteinExistence type="predicted"/>
<dbReference type="SUPFAM" id="SSF48452">
    <property type="entry name" value="TPR-like"/>
    <property type="match status" value="1"/>
</dbReference>
<evidence type="ECO:0000313" key="1">
    <source>
        <dbReference type="EMBL" id="OQP68381.1"/>
    </source>
</evidence>
<dbReference type="Proteomes" id="UP000192276">
    <property type="component" value="Unassembled WGS sequence"/>
</dbReference>
<sequence>MKKIAQYITLVFLLGFSASCEKGLSDLNVNETNPTSLDPAILLNQAIINTSFPVKSLVFDVGIVQQMVTPNGGVLAGANFNQDSRDVTTQPMWTAYYQSVIKNTYDALTRSKDLSTRTNMYNMARIYQSYVFMILTDQYGDIPYSQGGAGFAERILFPQYDRQQDIYAKIIQELTEAAAALTTTSNIETGDVLYAGDVAKWKKFAYSLLLRAGMRLSKVDPAKAQSTVQAAVAGGVITANSDNAYIRHDANFTQPIGATLNGSEAANFYLAKPFVDQLKSTNDPRLKAIAIRYVGASSGATQTVAIGSTDPAKQIGMPIGKDNGTIGAAATADGLASFYDYSQVDRRRIVKTFSPVFLVTAAQTNLLLAEARFRGWITTGTAAGYFADGIRAHMDQMAVYDPNSAISATDRDTYVAANPLTFGSELEQINTQYWIASFLNGPEAFANFRRSGFPALTPNPYGQPNNPDVPNNTFIRRLTYPTSELSVNTNNVNEAISRQGPDMLSTRVWWDKQ</sequence>
<protein>
    <recommendedName>
        <fullName evidence="3">SusD/RagB family nutrient-binding outer membrane lipoprotein</fullName>
    </recommendedName>
</protein>
<dbReference type="OrthoDB" id="9766256at2"/>
<dbReference type="InterPro" id="IPR011990">
    <property type="entry name" value="TPR-like_helical_dom_sf"/>
</dbReference>
<comment type="caution">
    <text evidence="1">The sequence shown here is derived from an EMBL/GenBank/DDBJ whole genome shotgun (WGS) entry which is preliminary data.</text>
</comment>
<dbReference type="Pfam" id="PF12771">
    <property type="entry name" value="SusD-like_2"/>
    <property type="match status" value="1"/>
</dbReference>